<dbReference type="Pfam" id="PF05283">
    <property type="entry name" value="MGC-24"/>
    <property type="match status" value="1"/>
</dbReference>
<proteinExistence type="inferred from homology"/>
<accession>A0A401NH65</accession>
<gene>
    <name evidence="10" type="ORF">scyTo_0012698</name>
</gene>
<comment type="caution">
    <text evidence="10">The sequence shown here is derived from an EMBL/GenBank/DDBJ whole genome shotgun (WGS) entry which is preliminary data.</text>
</comment>
<dbReference type="OrthoDB" id="6160056at2759"/>
<dbReference type="InterPro" id="IPR007947">
    <property type="entry name" value="CD164_MGC24"/>
</dbReference>
<evidence type="ECO:0000256" key="2">
    <source>
        <dbReference type="ARBA" id="ARBA00005341"/>
    </source>
</evidence>
<keyword evidence="7" id="KW-0325">Glycoprotein</keyword>
<feature type="compositionally biased region" description="Low complexity" evidence="8">
    <location>
        <begin position="87"/>
        <end position="126"/>
    </location>
</feature>
<organism evidence="10 11">
    <name type="scientific">Scyliorhinus torazame</name>
    <name type="common">Cloudy catshark</name>
    <name type="synonym">Catulus torazame</name>
    <dbReference type="NCBI Taxonomy" id="75743"/>
    <lineage>
        <taxon>Eukaryota</taxon>
        <taxon>Metazoa</taxon>
        <taxon>Chordata</taxon>
        <taxon>Craniata</taxon>
        <taxon>Vertebrata</taxon>
        <taxon>Chondrichthyes</taxon>
        <taxon>Elasmobranchii</taxon>
        <taxon>Galeomorphii</taxon>
        <taxon>Galeoidea</taxon>
        <taxon>Carcharhiniformes</taxon>
        <taxon>Scyliorhinidae</taxon>
        <taxon>Scyliorhinus</taxon>
    </lineage>
</organism>
<dbReference type="Proteomes" id="UP000288216">
    <property type="component" value="Unassembled WGS sequence"/>
</dbReference>
<keyword evidence="6 9" id="KW-0472">Membrane</keyword>
<dbReference type="PANTHER" id="PTHR11337:SF8">
    <property type="entry name" value="VISGUN, ISOFORM E"/>
    <property type="match status" value="1"/>
</dbReference>
<evidence type="ECO:0000313" key="11">
    <source>
        <dbReference type="Proteomes" id="UP000288216"/>
    </source>
</evidence>
<feature type="region of interest" description="Disordered" evidence="8">
    <location>
        <begin position="85"/>
        <end position="126"/>
    </location>
</feature>
<evidence type="ECO:0000256" key="4">
    <source>
        <dbReference type="ARBA" id="ARBA00022729"/>
    </source>
</evidence>
<evidence type="ECO:0008006" key="12">
    <source>
        <dbReference type="Google" id="ProtNLM"/>
    </source>
</evidence>
<reference evidence="10 11" key="1">
    <citation type="journal article" date="2018" name="Nat. Ecol. Evol.">
        <title>Shark genomes provide insights into elasmobranch evolution and the origin of vertebrates.</title>
        <authorList>
            <person name="Hara Y"/>
            <person name="Yamaguchi K"/>
            <person name="Onimaru K"/>
            <person name="Kadota M"/>
            <person name="Koyanagi M"/>
            <person name="Keeley SD"/>
            <person name="Tatsumi K"/>
            <person name="Tanaka K"/>
            <person name="Motone F"/>
            <person name="Kageyama Y"/>
            <person name="Nozu R"/>
            <person name="Adachi N"/>
            <person name="Nishimura O"/>
            <person name="Nakagawa R"/>
            <person name="Tanegashima C"/>
            <person name="Kiyatake I"/>
            <person name="Matsumoto R"/>
            <person name="Murakumo K"/>
            <person name="Nishida K"/>
            <person name="Terakita A"/>
            <person name="Kuratani S"/>
            <person name="Sato K"/>
            <person name="Hyodo S Kuraku.S."/>
        </authorList>
    </citation>
    <scope>NUCLEOTIDE SEQUENCE [LARGE SCALE GENOMIC DNA]</scope>
</reference>
<protein>
    <recommendedName>
        <fullName evidence="12">Sialomucin core protein 24</fullName>
    </recommendedName>
</protein>
<comment type="subcellular location">
    <subcellularLocation>
        <location evidence="1">Membrane</location>
        <topology evidence="1">Single-pass type I membrane protein</topology>
    </subcellularLocation>
</comment>
<feature type="transmembrane region" description="Helical" evidence="9">
    <location>
        <begin position="167"/>
        <end position="188"/>
    </location>
</feature>
<dbReference type="GO" id="GO:0016020">
    <property type="term" value="C:membrane"/>
    <property type="evidence" value="ECO:0007669"/>
    <property type="project" value="UniProtKB-SubCell"/>
</dbReference>
<keyword evidence="5 9" id="KW-1133">Transmembrane helix</keyword>
<dbReference type="OMA" id="CFWMECK"/>
<evidence type="ECO:0000256" key="3">
    <source>
        <dbReference type="ARBA" id="ARBA00022692"/>
    </source>
</evidence>
<comment type="similarity">
    <text evidence="2">Belongs to the CD164 family.</text>
</comment>
<evidence type="ECO:0000256" key="7">
    <source>
        <dbReference type="ARBA" id="ARBA00023180"/>
    </source>
</evidence>
<evidence type="ECO:0000256" key="6">
    <source>
        <dbReference type="ARBA" id="ARBA00023136"/>
    </source>
</evidence>
<dbReference type="GO" id="GO:0031410">
    <property type="term" value="C:cytoplasmic vesicle"/>
    <property type="evidence" value="ECO:0007669"/>
    <property type="project" value="TreeGrafter"/>
</dbReference>
<keyword evidence="3 9" id="KW-0812">Transmembrane</keyword>
<evidence type="ECO:0000256" key="1">
    <source>
        <dbReference type="ARBA" id="ARBA00004479"/>
    </source>
</evidence>
<dbReference type="EMBL" id="BFAA01006213">
    <property type="protein sequence ID" value="GCB60212.1"/>
    <property type="molecule type" value="Genomic_DNA"/>
</dbReference>
<sequence length="201" mass="21192">MAILKYPFKIIIMADYCLQPIQLKDDCSTLNNCANCTSQNHTNANLTCAWVVCRDGVKSEEKCVNTTVTPPEHCTLGNETVCEAPESTTATPPITSASNTSTSATTHTTATPASSTNSSNSSTSATFTPVSTMVTLAPNTSSLTTAATSNGTTPVPSPLHKKSTFDAASFIGGIVLVLGLQAVIFFAVKFCKTKDRNYHTL</sequence>
<dbReference type="AlphaFoldDB" id="A0A401NH65"/>
<keyword evidence="4" id="KW-0732">Signal</keyword>
<evidence type="ECO:0000256" key="5">
    <source>
        <dbReference type="ARBA" id="ARBA00022989"/>
    </source>
</evidence>
<dbReference type="PANTHER" id="PTHR11337">
    <property type="entry name" value="MUCIN/PORIMIN"/>
    <property type="match status" value="1"/>
</dbReference>
<evidence type="ECO:0000256" key="9">
    <source>
        <dbReference type="SAM" id="Phobius"/>
    </source>
</evidence>
<dbReference type="STRING" id="75743.A0A401NH65"/>
<name>A0A401NH65_SCYTO</name>
<evidence type="ECO:0000313" key="10">
    <source>
        <dbReference type="EMBL" id="GCB60212.1"/>
    </source>
</evidence>
<evidence type="ECO:0000256" key="8">
    <source>
        <dbReference type="SAM" id="MobiDB-lite"/>
    </source>
</evidence>
<keyword evidence="11" id="KW-1185">Reference proteome</keyword>